<evidence type="ECO:0000256" key="4">
    <source>
        <dbReference type="ARBA" id="ARBA00023172"/>
    </source>
</evidence>
<dbReference type="EMBL" id="JARVQW010000001">
    <property type="protein sequence ID" value="MDH2303813.1"/>
    <property type="molecule type" value="Genomic_DNA"/>
</dbReference>
<dbReference type="InterPro" id="IPR011010">
    <property type="entry name" value="DNA_brk_join_enz"/>
</dbReference>
<sequence>MALLTNTKAKNIQPGDKPLPHGGITGLTLHPSSTKGRGKWVLRYMSPVTQKRRNAGLGSYPEITISEASNIASTMREQIIKGIDPLEFKKSISEKPSIPSFEDAARKLHTELLPGWKNEKHGKQWITTLEQYVFPFIGSMTLDTIAPADIADTLRPIWLTRSETASRVKQRIHAVMQWAWAHSYCSANPVDVVAHLLPQQISVNVRTEHQPAMPWKSLPLYIATYVSTDERYNVTRALLLFVILTASRSGEARAMRWGEIDFKQRIWTIPAERMKAGMQHRVPLSDQAMSLLHSLKGLHDELVFPSPRKQVVLSDMVLTAFLRRTKAPSDNPNRVATAHGFRSTFRDWCSEHGYSRDLAERALAHTVKNKVEAAYHRTDLLDQRRPMMQAWADYLLP</sequence>
<dbReference type="PANTHER" id="PTHR30629:SF6">
    <property type="entry name" value="PROPHAGE INTEGRASE INTA-RELATED"/>
    <property type="match status" value="1"/>
</dbReference>
<dbReference type="Gene3D" id="1.10.443.10">
    <property type="entry name" value="Intergrase catalytic core"/>
    <property type="match status" value="1"/>
</dbReference>
<evidence type="ECO:0000313" key="8">
    <source>
        <dbReference type="Proteomes" id="UP001162044"/>
    </source>
</evidence>
<name>A0AB35L7X9_PRORE</name>
<dbReference type="Pfam" id="PF22022">
    <property type="entry name" value="Phage_int_M"/>
    <property type="match status" value="1"/>
</dbReference>
<protein>
    <submittedName>
        <fullName evidence="7">Tyrosine-type recombinase/integrase</fullName>
    </submittedName>
</protein>
<dbReference type="GO" id="GO:0003677">
    <property type="term" value="F:DNA binding"/>
    <property type="evidence" value="ECO:0007669"/>
    <property type="project" value="UniProtKB-KW"/>
</dbReference>
<dbReference type="Pfam" id="PF13356">
    <property type="entry name" value="Arm-DNA-bind_3"/>
    <property type="match status" value="1"/>
</dbReference>
<evidence type="ECO:0000313" key="7">
    <source>
        <dbReference type="EMBL" id="MDH2303813.1"/>
    </source>
</evidence>
<comment type="caution">
    <text evidence="7">The sequence shown here is derived from an EMBL/GenBank/DDBJ whole genome shotgun (WGS) entry which is preliminary data.</text>
</comment>
<dbReference type="RefSeq" id="WP_161772312.1">
    <property type="nucleotide sequence ID" value="NZ_JARVQW010000001.1"/>
</dbReference>
<reference evidence="7" key="2">
    <citation type="submission" date="2023-10" db="EMBL/GenBank/DDBJ databases">
        <title>Analysis of Resistance Genes of Carbapenem-resistant Providencia rettgeri.</title>
        <authorList>
            <person name="Liu M."/>
        </authorList>
    </citation>
    <scope>NUCLEOTIDE SEQUENCE</scope>
    <source>
        <strain evidence="7">QITACRE101</strain>
    </source>
</reference>
<dbReference type="PROSITE" id="PS51898">
    <property type="entry name" value="TYR_RECOMBINASE"/>
    <property type="match status" value="1"/>
</dbReference>
<dbReference type="InterPro" id="IPR038488">
    <property type="entry name" value="Integrase_DNA-bd_sf"/>
</dbReference>
<keyword evidence="3" id="KW-0238">DNA-binding</keyword>
<dbReference type="InterPro" id="IPR050808">
    <property type="entry name" value="Phage_Integrase"/>
</dbReference>
<dbReference type="AlphaFoldDB" id="A0AB35L7X9"/>
<dbReference type="InterPro" id="IPR053876">
    <property type="entry name" value="Phage_int_M"/>
</dbReference>
<dbReference type="InterPro" id="IPR010998">
    <property type="entry name" value="Integrase_recombinase_N"/>
</dbReference>
<dbReference type="CDD" id="cd00801">
    <property type="entry name" value="INT_P4_C"/>
    <property type="match status" value="1"/>
</dbReference>
<dbReference type="InterPro" id="IPR002104">
    <property type="entry name" value="Integrase_catalytic"/>
</dbReference>
<proteinExistence type="inferred from homology"/>
<evidence type="ECO:0000256" key="1">
    <source>
        <dbReference type="ARBA" id="ARBA00008857"/>
    </source>
</evidence>
<gene>
    <name evidence="7" type="ORF">QDQ51_00045</name>
</gene>
<evidence type="ECO:0000256" key="5">
    <source>
        <dbReference type="SAM" id="MobiDB-lite"/>
    </source>
</evidence>
<keyword evidence="4" id="KW-0233">DNA recombination</keyword>
<feature type="domain" description="Tyr recombinase" evidence="6">
    <location>
        <begin position="208"/>
        <end position="388"/>
    </location>
</feature>
<dbReference type="Gene3D" id="1.10.150.130">
    <property type="match status" value="1"/>
</dbReference>
<dbReference type="Gene3D" id="3.30.160.390">
    <property type="entry name" value="Integrase, DNA-binding domain"/>
    <property type="match status" value="1"/>
</dbReference>
<dbReference type="Proteomes" id="UP001162044">
    <property type="component" value="Unassembled WGS sequence"/>
</dbReference>
<dbReference type="GO" id="GO:0015074">
    <property type="term" value="P:DNA integration"/>
    <property type="evidence" value="ECO:0007669"/>
    <property type="project" value="UniProtKB-KW"/>
</dbReference>
<evidence type="ECO:0000256" key="3">
    <source>
        <dbReference type="ARBA" id="ARBA00023125"/>
    </source>
</evidence>
<organism evidence="7 8">
    <name type="scientific">Providencia rettgeri</name>
    <dbReference type="NCBI Taxonomy" id="587"/>
    <lineage>
        <taxon>Bacteria</taxon>
        <taxon>Pseudomonadati</taxon>
        <taxon>Pseudomonadota</taxon>
        <taxon>Gammaproteobacteria</taxon>
        <taxon>Enterobacterales</taxon>
        <taxon>Morganellaceae</taxon>
        <taxon>Providencia</taxon>
    </lineage>
</organism>
<dbReference type="GO" id="GO:0006310">
    <property type="term" value="P:DNA recombination"/>
    <property type="evidence" value="ECO:0007669"/>
    <property type="project" value="UniProtKB-KW"/>
</dbReference>
<feature type="compositionally biased region" description="Polar residues" evidence="5">
    <location>
        <begin position="1"/>
        <end position="10"/>
    </location>
</feature>
<feature type="region of interest" description="Disordered" evidence="5">
    <location>
        <begin position="1"/>
        <end position="30"/>
    </location>
</feature>
<dbReference type="Pfam" id="PF00589">
    <property type="entry name" value="Phage_integrase"/>
    <property type="match status" value="1"/>
</dbReference>
<dbReference type="SUPFAM" id="SSF56349">
    <property type="entry name" value="DNA breaking-rejoining enzymes"/>
    <property type="match status" value="1"/>
</dbReference>
<dbReference type="InterPro" id="IPR025166">
    <property type="entry name" value="Integrase_DNA_bind_dom"/>
</dbReference>
<dbReference type="PANTHER" id="PTHR30629">
    <property type="entry name" value="PROPHAGE INTEGRASE"/>
    <property type="match status" value="1"/>
</dbReference>
<dbReference type="InterPro" id="IPR013762">
    <property type="entry name" value="Integrase-like_cat_sf"/>
</dbReference>
<accession>A0AB35L7X9</accession>
<keyword evidence="2" id="KW-0229">DNA integration</keyword>
<evidence type="ECO:0000259" key="6">
    <source>
        <dbReference type="PROSITE" id="PS51898"/>
    </source>
</evidence>
<comment type="similarity">
    <text evidence="1">Belongs to the 'phage' integrase family.</text>
</comment>
<evidence type="ECO:0000256" key="2">
    <source>
        <dbReference type="ARBA" id="ARBA00022908"/>
    </source>
</evidence>
<reference evidence="7" key="1">
    <citation type="submission" date="2023-04" db="EMBL/GenBank/DDBJ databases">
        <authorList>
            <person name="Li W."/>
        </authorList>
    </citation>
    <scope>NUCLEOTIDE SEQUENCE</scope>
    <source>
        <strain evidence="7">QITACRE101</strain>
    </source>
</reference>